<keyword evidence="4" id="KW-1185">Reference proteome</keyword>
<name>A0A427XNY6_9TREE</name>
<protein>
    <submittedName>
        <fullName evidence="3">Uncharacterized protein</fullName>
    </submittedName>
</protein>
<feature type="transmembrane region" description="Helical" evidence="2">
    <location>
        <begin position="354"/>
        <end position="375"/>
    </location>
</feature>
<gene>
    <name evidence="3" type="ORF">EHS24_009074</name>
</gene>
<dbReference type="PANTHER" id="PTHR37848">
    <property type="entry name" value="EXPRESSED PROTEIN"/>
    <property type="match status" value="1"/>
</dbReference>
<evidence type="ECO:0000313" key="3">
    <source>
        <dbReference type="EMBL" id="RSH80494.1"/>
    </source>
</evidence>
<dbReference type="Proteomes" id="UP000279236">
    <property type="component" value="Unassembled WGS sequence"/>
</dbReference>
<feature type="compositionally biased region" description="Low complexity" evidence="1">
    <location>
        <begin position="61"/>
        <end position="70"/>
    </location>
</feature>
<organism evidence="3 4">
    <name type="scientific">Apiotrichum porosum</name>
    <dbReference type="NCBI Taxonomy" id="105984"/>
    <lineage>
        <taxon>Eukaryota</taxon>
        <taxon>Fungi</taxon>
        <taxon>Dikarya</taxon>
        <taxon>Basidiomycota</taxon>
        <taxon>Agaricomycotina</taxon>
        <taxon>Tremellomycetes</taxon>
        <taxon>Trichosporonales</taxon>
        <taxon>Trichosporonaceae</taxon>
        <taxon>Apiotrichum</taxon>
    </lineage>
</organism>
<keyword evidence="2" id="KW-1133">Transmembrane helix</keyword>
<feature type="compositionally biased region" description="Low complexity" evidence="1">
    <location>
        <begin position="8"/>
        <end position="18"/>
    </location>
</feature>
<sequence length="489" mass="54336">MVYEANRSSTTSGSPSTSAGFGLLDDVPPAYDSISESVSVTGGPSRGSNYPLSISPDGVGSSSAAAAPPSRQWPETMDLLFAGPPHAEPMITRDAIDAGPEIEMRVVGGRNESWDPKLNDLSTRQQTVIENGVPRSVQAGTTYQVTDFDFFINLGPVYDHPENKANVALFATRPHIPAYRGSLSKTYGRPAPPGAGALISGMTGRKANSTEVSMWDRWGQNLYTRGRAPWTPIEGNEELFAEGSVAPGRIALGTRPGTAGTDEEALLGSTTHGEDHHERLLRAWCEQYCSDPGWLKSFTLTKNVWGWDRENLRTAIERAIISAGYQPTANIRIMIELEQQQVVIRPANRLVEAIYTPIVFFFLVITLIYPIIWIWQRWNRYGGGPYSVATATYGMKVYPPLPATFRQETIEMARDRLPAMFKLHPEVPRNPLLLHGPKGIHYLLGRREGEWFREWEERIRFAVRMGYKGELVDTRVNDGNEEPPELDGY</sequence>
<proteinExistence type="predicted"/>
<dbReference type="PANTHER" id="PTHR37848:SF1">
    <property type="entry name" value="SUN DOMAIN-CONTAINING PROTEIN"/>
    <property type="match status" value="1"/>
</dbReference>
<keyword evidence="2" id="KW-0812">Transmembrane</keyword>
<keyword evidence="2" id="KW-0472">Membrane</keyword>
<dbReference type="RefSeq" id="XP_028475441.1">
    <property type="nucleotide sequence ID" value="XM_028624369.1"/>
</dbReference>
<evidence type="ECO:0000256" key="2">
    <source>
        <dbReference type="SAM" id="Phobius"/>
    </source>
</evidence>
<evidence type="ECO:0000313" key="4">
    <source>
        <dbReference type="Proteomes" id="UP000279236"/>
    </source>
</evidence>
<dbReference type="AlphaFoldDB" id="A0A427XNY6"/>
<dbReference type="EMBL" id="RSCE01000008">
    <property type="protein sequence ID" value="RSH80494.1"/>
    <property type="molecule type" value="Genomic_DNA"/>
</dbReference>
<evidence type="ECO:0000256" key="1">
    <source>
        <dbReference type="SAM" id="MobiDB-lite"/>
    </source>
</evidence>
<comment type="caution">
    <text evidence="3">The sequence shown here is derived from an EMBL/GenBank/DDBJ whole genome shotgun (WGS) entry which is preliminary data.</text>
</comment>
<reference evidence="3 4" key="1">
    <citation type="submission" date="2018-11" db="EMBL/GenBank/DDBJ databases">
        <title>Genome sequence of Apiotrichum porosum DSM 27194.</title>
        <authorList>
            <person name="Aliyu H."/>
            <person name="Gorte O."/>
            <person name="Ochsenreither K."/>
        </authorList>
    </citation>
    <scope>NUCLEOTIDE SEQUENCE [LARGE SCALE GENOMIC DNA]</scope>
    <source>
        <strain evidence="3 4">DSM 27194</strain>
    </source>
</reference>
<feature type="region of interest" description="Disordered" evidence="1">
    <location>
        <begin position="1"/>
        <end position="71"/>
    </location>
</feature>
<accession>A0A427XNY6</accession>
<dbReference type="GeneID" id="39593617"/>
<dbReference type="OrthoDB" id="203796at2759"/>
<feature type="compositionally biased region" description="Polar residues" evidence="1">
    <location>
        <begin position="34"/>
        <end position="52"/>
    </location>
</feature>